<keyword evidence="2" id="KW-0812">Transmembrane</keyword>
<keyword evidence="2" id="KW-1133">Transmembrane helix</keyword>
<dbReference type="InterPro" id="IPR018378">
    <property type="entry name" value="C-type_lectin_CS"/>
</dbReference>
<reference evidence="4" key="2">
    <citation type="submission" date="2025-09" db="UniProtKB">
        <authorList>
            <consortium name="Ensembl"/>
        </authorList>
    </citation>
    <scope>IDENTIFICATION</scope>
</reference>
<keyword evidence="2" id="KW-0472">Membrane</keyword>
<dbReference type="Gene3D" id="3.10.100.10">
    <property type="entry name" value="Mannose-Binding Protein A, subunit A"/>
    <property type="match status" value="1"/>
</dbReference>
<dbReference type="Pfam" id="PF00059">
    <property type="entry name" value="Lectin_C"/>
    <property type="match status" value="1"/>
</dbReference>
<evidence type="ECO:0000313" key="4">
    <source>
        <dbReference type="Ensembl" id="ENSSDUP00000009068.1"/>
    </source>
</evidence>
<sequence length="153" mass="18376">MKSYVEINSKYSAIIISFSSIFTGFVHFTFASNRLRVFRFIDQEKLWNVSLENCNSTNEAVEQWLNHTSGDGPFWIGLRQSRVFGFWIWCDKTVYYSHWKDGRQPEMPMSDNCGVIDKTDYTWRDENCWHEHPFICEEEISFMNKYIIPRRFP</sequence>
<name>A0A3B4TSU1_SERDU</name>
<dbReference type="InterPro" id="IPR016187">
    <property type="entry name" value="CTDL_fold"/>
</dbReference>
<dbReference type="InterPro" id="IPR001304">
    <property type="entry name" value="C-type_lectin-like"/>
</dbReference>
<dbReference type="AlphaFoldDB" id="A0A3B4TSU1"/>
<organism evidence="4 5">
    <name type="scientific">Seriola dumerili</name>
    <name type="common">Greater amberjack</name>
    <name type="synonym">Caranx dumerili</name>
    <dbReference type="NCBI Taxonomy" id="41447"/>
    <lineage>
        <taxon>Eukaryota</taxon>
        <taxon>Metazoa</taxon>
        <taxon>Chordata</taxon>
        <taxon>Craniata</taxon>
        <taxon>Vertebrata</taxon>
        <taxon>Euteleostomi</taxon>
        <taxon>Actinopterygii</taxon>
        <taxon>Neopterygii</taxon>
        <taxon>Teleostei</taxon>
        <taxon>Neoteleostei</taxon>
        <taxon>Acanthomorphata</taxon>
        <taxon>Carangaria</taxon>
        <taxon>Carangiformes</taxon>
        <taxon>Carangidae</taxon>
        <taxon>Seriola</taxon>
    </lineage>
</organism>
<feature type="transmembrane region" description="Helical" evidence="2">
    <location>
        <begin position="12"/>
        <end position="31"/>
    </location>
</feature>
<reference evidence="4" key="1">
    <citation type="submission" date="2025-08" db="UniProtKB">
        <authorList>
            <consortium name="Ensembl"/>
        </authorList>
    </citation>
    <scope>IDENTIFICATION</scope>
</reference>
<keyword evidence="1" id="KW-1015">Disulfide bond</keyword>
<dbReference type="GeneTree" id="ENSGT00940000168532"/>
<dbReference type="SUPFAM" id="SSF56436">
    <property type="entry name" value="C-type lectin-like"/>
    <property type="match status" value="1"/>
</dbReference>
<dbReference type="CDD" id="cd00037">
    <property type="entry name" value="CLECT"/>
    <property type="match status" value="1"/>
</dbReference>
<dbReference type="PROSITE" id="PS00615">
    <property type="entry name" value="C_TYPE_LECTIN_1"/>
    <property type="match status" value="1"/>
</dbReference>
<dbReference type="Ensembl" id="ENSSDUT00000009245.1">
    <property type="protein sequence ID" value="ENSSDUP00000009068.1"/>
    <property type="gene ID" value="ENSSDUG00000006667.1"/>
</dbReference>
<accession>A0A3B4TSU1</accession>
<dbReference type="Proteomes" id="UP000261420">
    <property type="component" value="Unplaced"/>
</dbReference>
<evidence type="ECO:0000256" key="2">
    <source>
        <dbReference type="SAM" id="Phobius"/>
    </source>
</evidence>
<dbReference type="OMA" id="ENCWHEH"/>
<evidence type="ECO:0000259" key="3">
    <source>
        <dbReference type="PROSITE" id="PS50041"/>
    </source>
</evidence>
<dbReference type="SMART" id="SM00034">
    <property type="entry name" value="CLECT"/>
    <property type="match status" value="1"/>
</dbReference>
<evidence type="ECO:0000256" key="1">
    <source>
        <dbReference type="ARBA" id="ARBA00023157"/>
    </source>
</evidence>
<protein>
    <recommendedName>
        <fullName evidence="3">C-type lectin domain-containing protein</fullName>
    </recommendedName>
</protein>
<keyword evidence="5" id="KW-1185">Reference proteome</keyword>
<feature type="domain" description="C-type lectin" evidence="3">
    <location>
        <begin position="49"/>
        <end position="137"/>
    </location>
</feature>
<evidence type="ECO:0000313" key="5">
    <source>
        <dbReference type="Proteomes" id="UP000261420"/>
    </source>
</evidence>
<proteinExistence type="predicted"/>
<dbReference type="InterPro" id="IPR016186">
    <property type="entry name" value="C-type_lectin-like/link_sf"/>
</dbReference>
<dbReference type="PROSITE" id="PS50041">
    <property type="entry name" value="C_TYPE_LECTIN_2"/>
    <property type="match status" value="1"/>
</dbReference>